<comment type="caution">
    <text evidence="3">The sequence shown here is derived from an EMBL/GenBank/DDBJ whole genome shotgun (WGS) entry which is preliminary data.</text>
</comment>
<evidence type="ECO:0000259" key="2">
    <source>
        <dbReference type="Pfam" id="PF02463"/>
    </source>
</evidence>
<dbReference type="InterPro" id="IPR003395">
    <property type="entry name" value="RecF/RecN/SMC_N"/>
</dbReference>
<evidence type="ECO:0000256" key="1">
    <source>
        <dbReference type="SAM" id="Coils"/>
    </source>
</evidence>
<feature type="coiled-coil region" evidence="1">
    <location>
        <begin position="252"/>
        <end position="279"/>
    </location>
</feature>
<feature type="domain" description="RecF/RecN/SMC N-terminal" evidence="2">
    <location>
        <begin position="6"/>
        <end position="762"/>
    </location>
</feature>
<dbReference type="InterPro" id="IPR027417">
    <property type="entry name" value="P-loop_NTPase"/>
</dbReference>
<dbReference type="SUPFAM" id="SSF52540">
    <property type="entry name" value="P-loop containing nucleoside triphosphate hydrolases"/>
    <property type="match status" value="1"/>
</dbReference>
<dbReference type="PANTHER" id="PTHR32114">
    <property type="entry name" value="ABC TRANSPORTER ABCH.3"/>
    <property type="match status" value="1"/>
</dbReference>
<dbReference type="Proteomes" id="UP000077961">
    <property type="component" value="Unassembled WGS sequence"/>
</dbReference>
<evidence type="ECO:0000313" key="4">
    <source>
        <dbReference type="EMBL" id="OAJ56655.1"/>
    </source>
</evidence>
<gene>
    <name evidence="4" type="ORF">A6V36_33580</name>
    <name evidence="3" type="ORF">A6V37_31865</name>
</gene>
<name>A0A1A9N3R9_9BURK</name>
<proteinExistence type="predicted"/>
<accession>A0A1A9N3R9</accession>
<sequence>MSDLLLKGLDINNFRSIRGQIHAPLDAKVVLVHGENGAGKTSLLSAVELALTGRVQSLERADPGYGKQLLHRSATEGSVLLRTRGETSEYSFEAVLNAAGAQSITAFDNQRASFFRERAFLPQSLLGQLLQIYQDAGNDAASPLAQFVANLLGLDQLDALEAGLKPLADVRNVRKNVDGWQAAENERSRLDQLLSDKRKTCDGLNEQIRVAFGDLSTLCTALGISTTLTEEALSEVSSAFADGKDAEAFARLTDQQRRLASIQREIDAAQSAIKSQAATPTGADESRRAFEKWESEYGERVSTLRERVEALLPDVSLPSEPEQFAEAAIVRLGAEQKLLSERTLQARADISRHAVAQDERNVALRQRSTIDEEVARLSSNAGSLGSALAELTAFILDETCPVCDRNFSEVSNIPLSAHVHDKVRTLSSSAERLLILGRTRSEAQITVERLNREIEAIAARRLDEQALAELDRRLAAVGTLNDELGRNIDALREGGRLRAADVSARRAVSAAQAHHVSLAAARDTLSEFALSIAAPALEDGESFEAAAARLTTLLSSEAARLEERLSLRRRGADHIAAVRSAVVRRKDLEQGIAADSKAKQHAEHALARAQTLREQGNVIRAAVDKVRSAIIRREFNDRLNRVWRDLFVRLAPAEPFVPAFRIPESSTQRLQPKLITEHRDGGDAGGTPGAMLSAGNLNTAALTLFIALHLSVPRELPWLILDDPVQSMDDVHIAQFAALLRTLSKEHGRQVMIAVHDRQLFEYLKLELSPAFPEDSLLTLELSRGPRRDSVCISTRFSFRQETAVLAAA</sequence>
<keyword evidence="5" id="KW-1185">Reference proteome</keyword>
<dbReference type="AlphaFoldDB" id="A0A1A9N3R9"/>
<dbReference type="RefSeq" id="WP_064269546.1">
    <property type="nucleotide sequence ID" value="NZ_LXJZ01000185.1"/>
</dbReference>
<dbReference type="OrthoDB" id="8670240at2"/>
<keyword evidence="1" id="KW-0175">Coiled coil</keyword>
<dbReference type="EMBL" id="LXJZ01000185">
    <property type="protein sequence ID" value="OAJ56655.1"/>
    <property type="molecule type" value="Genomic_DNA"/>
</dbReference>
<evidence type="ECO:0000313" key="6">
    <source>
        <dbReference type="Proteomes" id="UP000078116"/>
    </source>
</evidence>
<dbReference type="STRING" id="1462993.A6V36_33580"/>
<dbReference type="Pfam" id="PF02463">
    <property type="entry name" value="SMC_N"/>
    <property type="match status" value="1"/>
</dbReference>
<dbReference type="PANTHER" id="PTHR32114:SF2">
    <property type="entry name" value="ABC TRANSPORTER ABCH.3"/>
    <property type="match status" value="1"/>
</dbReference>
<dbReference type="EMBL" id="LXKA01000335">
    <property type="protein sequence ID" value="OAJ56495.1"/>
    <property type="molecule type" value="Genomic_DNA"/>
</dbReference>
<protein>
    <recommendedName>
        <fullName evidence="2">RecF/RecN/SMC N-terminal domain-containing protein</fullName>
    </recommendedName>
</protein>
<evidence type="ECO:0000313" key="5">
    <source>
        <dbReference type="Proteomes" id="UP000077961"/>
    </source>
</evidence>
<organism evidence="3 6">
    <name type="scientific">Paraburkholderia ginsengiterrae</name>
    <dbReference type="NCBI Taxonomy" id="1462993"/>
    <lineage>
        <taxon>Bacteria</taxon>
        <taxon>Pseudomonadati</taxon>
        <taxon>Pseudomonadota</taxon>
        <taxon>Betaproteobacteria</taxon>
        <taxon>Burkholderiales</taxon>
        <taxon>Burkholderiaceae</taxon>
        <taxon>Paraburkholderia</taxon>
    </lineage>
</organism>
<evidence type="ECO:0000313" key="3">
    <source>
        <dbReference type="EMBL" id="OAJ56495.1"/>
    </source>
</evidence>
<dbReference type="Gene3D" id="3.40.50.300">
    <property type="entry name" value="P-loop containing nucleotide triphosphate hydrolases"/>
    <property type="match status" value="2"/>
</dbReference>
<reference evidence="5 6" key="1">
    <citation type="submission" date="2016-04" db="EMBL/GenBank/DDBJ databases">
        <title>Reclassification of Paraburkholderia panaciterrae (Farh et al. 2015) Dobritsa &amp; Samadpour 2016 as a later homotypic synonym of Paraburkholderia ginsengiterrae (Farh et al. 2015) Dobritsa &amp; Samadpour 2016.</title>
        <authorList>
            <person name="Dobritsa A.P."/>
            <person name="Kutumbaka K."/>
            <person name="Samadpour M."/>
        </authorList>
    </citation>
    <scope>NUCLEOTIDE SEQUENCE [LARGE SCALE GENOMIC DNA]</scope>
    <source>
        <strain evidence="3 6">DCY85</strain>
        <strain evidence="4 5">DCY85-1</strain>
    </source>
</reference>
<dbReference type="Proteomes" id="UP000078116">
    <property type="component" value="Unassembled WGS sequence"/>
</dbReference>